<protein>
    <recommendedName>
        <fullName evidence="3">N-acetyltransferase domain-containing protein</fullName>
    </recommendedName>
</protein>
<dbReference type="OrthoDB" id="9775595at2"/>
<dbReference type="PANTHER" id="PTHR43420">
    <property type="entry name" value="ACETYLTRANSFERASE"/>
    <property type="match status" value="1"/>
</dbReference>
<dbReference type="AlphaFoldDB" id="A0A0S2LZC5"/>
<dbReference type="CDD" id="cd04301">
    <property type="entry name" value="NAT_SF"/>
    <property type="match status" value="1"/>
</dbReference>
<dbReference type="PANTHER" id="PTHR43420:SF47">
    <property type="entry name" value="N-ACETYLTRANSFERASE DOMAIN-CONTAINING PROTEIN"/>
    <property type="match status" value="1"/>
</dbReference>
<evidence type="ECO:0000313" key="5">
    <source>
        <dbReference type="Proteomes" id="UP000059574"/>
    </source>
</evidence>
<evidence type="ECO:0000259" key="3">
    <source>
        <dbReference type="PROSITE" id="PS51186"/>
    </source>
</evidence>
<name>A0A0S2LZC5_9MICC</name>
<dbReference type="PROSITE" id="PS51186">
    <property type="entry name" value="GNAT"/>
    <property type="match status" value="1"/>
</dbReference>
<dbReference type="InterPro" id="IPR050680">
    <property type="entry name" value="YpeA/RimI_acetyltransf"/>
</dbReference>
<evidence type="ECO:0000256" key="2">
    <source>
        <dbReference type="ARBA" id="ARBA00023315"/>
    </source>
</evidence>
<dbReference type="Pfam" id="PF24553">
    <property type="entry name" value="Rv0428c_C"/>
    <property type="match status" value="1"/>
</dbReference>
<keyword evidence="2" id="KW-0012">Acyltransferase</keyword>
<gene>
    <name evidence="4" type="ORF">AS189_10365</name>
</gene>
<accession>A0A0S2LZC5</accession>
<dbReference type="InterPro" id="IPR056935">
    <property type="entry name" value="Rv0428c-like_C"/>
</dbReference>
<dbReference type="EMBL" id="CP013200">
    <property type="protein sequence ID" value="ALO66829.1"/>
    <property type="molecule type" value="Genomic_DNA"/>
</dbReference>
<dbReference type="RefSeq" id="WP_062288402.1">
    <property type="nucleotide sequence ID" value="NZ_CP013200.1"/>
</dbReference>
<organism evidence="4 5">
    <name type="scientific">Arthrobacter alpinus</name>
    <dbReference type="NCBI Taxonomy" id="656366"/>
    <lineage>
        <taxon>Bacteria</taxon>
        <taxon>Bacillati</taxon>
        <taxon>Actinomycetota</taxon>
        <taxon>Actinomycetes</taxon>
        <taxon>Micrococcales</taxon>
        <taxon>Micrococcaceae</taxon>
        <taxon>Arthrobacter</taxon>
    </lineage>
</organism>
<dbReference type="InterPro" id="IPR016181">
    <property type="entry name" value="Acyl_CoA_acyltransferase"/>
</dbReference>
<reference evidence="4 5" key="2">
    <citation type="journal article" date="2016" name="J. Biotechnol.">
        <title>Complete genome sequence of Arthrobacter alpinus ERGS4:06, a yellow pigmented bacterium tolerant to cold and radiations isolated from Sikkim Himalaya.</title>
        <authorList>
            <person name="Kumar R."/>
            <person name="Singh D."/>
            <person name="Swarnkar M.K."/>
            <person name="Singh A.K."/>
            <person name="Kumar S."/>
        </authorList>
    </citation>
    <scope>NUCLEOTIDE SEQUENCE [LARGE SCALE GENOMIC DNA]</scope>
    <source>
        <strain evidence="4 5">ERGS4:06</strain>
    </source>
</reference>
<dbReference type="GO" id="GO:0016747">
    <property type="term" value="F:acyltransferase activity, transferring groups other than amino-acyl groups"/>
    <property type="evidence" value="ECO:0007669"/>
    <property type="project" value="InterPro"/>
</dbReference>
<reference evidence="5" key="1">
    <citation type="submission" date="2015-11" db="EMBL/GenBank/DDBJ databases">
        <authorList>
            <person name="Kumar R."/>
            <person name="Singh D."/>
            <person name="Swarnkar M.K."/>
            <person name="Singh A.K."/>
            <person name="Kumar S."/>
        </authorList>
    </citation>
    <scope>NUCLEOTIDE SEQUENCE [LARGE SCALE GENOMIC DNA]</scope>
    <source>
        <strain evidence="5">ERGS4:06</strain>
    </source>
</reference>
<keyword evidence="1" id="KW-0808">Transferase</keyword>
<dbReference type="SUPFAM" id="SSF55729">
    <property type="entry name" value="Acyl-CoA N-acyltransferases (Nat)"/>
    <property type="match status" value="1"/>
</dbReference>
<dbReference type="InterPro" id="IPR000182">
    <property type="entry name" value="GNAT_dom"/>
</dbReference>
<proteinExistence type="predicted"/>
<evidence type="ECO:0000256" key="1">
    <source>
        <dbReference type="ARBA" id="ARBA00022679"/>
    </source>
</evidence>
<evidence type="ECO:0000313" key="4">
    <source>
        <dbReference type="EMBL" id="ALO66829.1"/>
    </source>
</evidence>
<feature type="domain" description="N-acetyltransferase" evidence="3">
    <location>
        <begin position="130"/>
        <end position="272"/>
    </location>
</feature>
<dbReference type="Proteomes" id="UP000059574">
    <property type="component" value="Chromosome"/>
</dbReference>
<dbReference type="Gene3D" id="3.40.630.30">
    <property type="match status" value="1"/>
</dbReference>
<sequence>MTIAAAGHLDHLEQLMNAAWPAPDAEDLDGWHLRSAGGVTQRANSVWPVSAPSDSAAALRSTTRWYADRRQPVIFQLSHRAENAGLEALLDQQSYSKQSQTLIMTATAGPTAARASAVEATNPLPAKSTITMSDAPTQDWLELWWSVDGRGGPQEMAIAHSILIAAPALYATAHDDQGVAVGTGRLAMPNVAGSEGWGGVYSMAVHPQARRRGIATEILGALTTAGADRGLHSYWLMVTAANSGAQELYARAGFTEQGRYHYRQAPLRRALGAC</sequence>